<accession>A0A2H3B4S4</accession>
<organism evidence="1 2">
    <name type="scientific">Armillaria solidipes</name>
    <dbReference type="NCBI Taxonomy" id="1076256"/>
    <lineage>
        <taxon>Eukaryota</taxon>
        <taxon>Fungi</taxon>
        <taxon>Dikarya</taxon>
        <taxon>Basidiomycota</taxon>
        <taxon>Agaricomycotina</taxon>
        <taxon>Agaricomycetes</taxon>
        <taxon>Agaricomycetidae</taxon>
        <taxon>Agaricales</taxon>
        <taxon>Marasmiineae</taxon>
        <taxon>Physalacriaceae</taxon>
        <taxon>Armillaria</taxon>
    </lineage>
</organism>
<dbReference type="Proteomes" id="UP000218334">
    <property type="component" value="Unassembled WGS sequence"/>
</dbReference>
<gene>
    <name evidence="1" type="ORF">ARMSODRAFT_1088242</name>
</gene>
<sequence>MDDNGPVQLPTELLHGIVDTVAEDDDAIPTLTAITQASRDMRPRAQKHIYETIELEITDESRIDALDQIHATDPTVLAEHPRTLKVYDSWGGDLASVPILETIISHMRNLRAVAFVDLDVVGRPFTDSFASPSKAHITSIELRHVTLTFRALNSFISSPCLTELYLTGLHVVEYESAPDVEHGTDFSAPDCSLPQPQSALRCPLKELRLDIGKTSDLVIMDLIATSRYPIIAKDSLVKVNFSSMYSDDNHVPLFQRFLDCKAIKSAKTLHLGDHDLSNFTEQDSTGYGPLRFDTFETIELRVGIGRDWVIPPEFQWWANSLSAVPAGSPLKKLRLIITFHKINVQTLPDVTMNVWVDLDHALCGDNLELEHLAIDIATSVDLGRREESVVKRWFFDCLPGTHEKYFAEGTRRKNGSLNVSCSFEI</sequence>
<dbReference type="AlphaFoldDB" id="A0A2H3B4S4"/>
<evidence type="ECO:0000313" key="2">
    <source>
        <dbReference type="Proteomes" id="UP000218334"/>
    </source>
</evidence>
<proteinExistence type="predicted"/>
<reference evidence="2" key="1">
    <citation type="journal article" date="2017" name="Nat. Ecol. Evol.">
        <title>Genome expansion and lineage-specific genetic innovations in the forest pathogenic fungi Armillaria.</title>
        <authorList>
            <person name="Sipos G."/>
            <person name="Prasanna A.N."/>
            <person name="Walter M.C."/>
            <person name="O'Connor E."/>
            <person name="Balint B."/>
            <person name="Krizsan K."/>
            <person name="Kiss B."/>
            <person name="Hess J."/>
            <person name="Varga T."/>
            <person name="Slot J."/>
            <person name="Riley R."/>
            <person name="Boka B."/>
            <person name="Rigling D."/>
            <person name="Barry K."/>
            <person name="Lee J."/>
            <person name="Mihaltcheva S."/>
            <person name="LaButti K."/>
            <person name="Lipzen A."/>
            <person name="Waldron R."/>
            <person name="Moloney N.M."/>
            <person name="Sperisen C."/>
            <person name="Kredics L."/>
            <person name="Vagvoelgyi C."/>
            <person name="Patrignani A."/>
            <person name="Fitzpatrick D."/>
            <person name="Nagy I."/>
            <person name="Doyle S."/>
            <person name="Anderson J.B."/>
            <person name="Grigoriev I.V."/>
            <person name="Gueldener U."/>
            <person name="Muensterkoetter M."/>
            <person name="Nagy L.G."/>
        </authorList>
    </citation>
    <scope>NUCLEOTIDE SEQUENCE [LARGE SCALE GENOMIC DNA]</scope>
    <source>
        <strain evidence="2">28-4</strain>
    </source>
</reference>
<protein>
    <recommendedName>
        <fullName evidence="3">F-box domain-containing protein</fullName>
    </recommendedName>
</protein>
<dbReference type="EMBL" id="KZ293455">
    <property type="protein sequence ID" value="PBK63864.1"/>
    <property type="molecule type" value="Genomic_DNA"/>
</dbReference>
<evidence type="ECO:0000313" key="1">
    <source>
        <dbReference type="EMBL" id="PBK63864.1"/>
    </source>
</evidence>
<keyword evidence="2" id="KW-1185">Reference proteome</keyword>
<name>A0A2H3B4S4_9AGAR</name>
<evidence type="ECO:0008006" key="3">
    <source>
        <dbReference type="Google" id="ProtNLM"/>
    </source>
</evidence>